<evidence type="ECO:0000256" key="2">
    <source>
        <dbReference type="SAM" id="MobiDB-lite"/>
    </source>
</evidence>
<reference evidence="3 4" key="1">
    <citation type="submission" date="2024-06" db="EMBL/GenBank/DDBJ databases">
        <authorList>
            <person name="Kraege A."/>
            <person name="Thomma B."/>
        </authorList>
    </citation>
    <scope>NUCLEOTIDE SEQUENCE [LARGE SCALE GENOMIC DNA]</scope>
</reference>
<dbReference type="PANTHER" id="PTHR34681:SF2">
    <property type="entry name" value="UVEAL AUTOANTIGEN WITH COILED-COIL_ANKYRIN"/>
    <property type="match status" value="1"/>
</dbReference>
<keyword evidence="4" id="KW-1185">Reference proteome</keyword>
<protein>
    <submittedName>
        <fullName evidence="3">G11902 protein</fullName>
    </submittedName>
</protein>
<proteinExistence type="predicted"/>
<gene>
    <name evidence="3" type="primary">g11902</name>
    <name evidence="3" type="ORF">VP750_LOCUS10625</name>
</gene>
<organism evidence="3 4">
    <name type="scientific">Coccomyxa viridis</name>
    <dbReference type="NCBI Taxonomy" id="1274662"/>
    <lineage>
        <taxon>Eukaryota</taxon>
        <taxon>Viridiplantae</taxon>
        <taxon>Chlorophyta</taxon>
        <taxon>core chlorophytes</taxon>
        <taxon>Trebouxiophyceae</taxon>
        <taxon>Trebouxiophyceae incertae sedis</taxon>
        <taxon>Coccomyxaceae</taxon>
        <taxon>Coccomyxa</taxon>
    </lineage>
</organism>
<comment type="caution">
    <text evidence="3">The sequence shown here is derived from an EMBL/GenBank/DDBJ whole genome shotgun (WGS) entry which is preliminary data.</text>
</comment>
<evidence type="ECO:0000313" key="3">
    <source>
        <dbReference type="EMBL" id="CAL5228719.1"/>
    </source>
</evidence>
<keyword evidence="1" id="KW-0175">Coiled coil</keyword>
<evidence type="ECO:0000313" key="4">
    <source>
        <dbReference type="Proteomes" id="UP001497392"/>
    </source>
</evidence>
<evidence type="ECO:0000256" key="1">
    <source>
        <dbReference type="SAM" id="Coils"/>
    </source>
</evidence>
<feature type="region of interest" description="Disordered" evidence="2">
    <location>
        <begin position="82"/>
        <end position="103"/>
    </location>
</feature>
<dbReference type="EMBL" id="CAXHTA020000019">
    <property type="protein sequence ID" value="CAL5228719.1"/>
    <property type="molecule type" value="Genomic_DNA"/>
</dbReference>
<dbReference type="PANTHER" id="PTHR34681">
    <property type="entry name" value="UVEAL AUTOANTIGEN WITH COILED-COIL/ANKYRIN"/>
    <property type="match status" value="1"/>
</dbReference>
<dbReference type="Proteomes" id="UP001497392">
    <property type="component" value="Unassembled WGS sequence"/>
</dbReference>
<feature type="coiled-coil region" evidence="1">
    <location>
        <begin position="14"/>
        <end position="77"/>
    </location>
</feature>
<sequence>MDTGTSQGTILPHKEELLNRVQDLNQELQDWRQRLIEQVQSYQVEIGSTRNKVTTEIESLRSEFLDLRNSLRQQMDRTWAALGKPVPGQGSGHSGVEAPAVTV</sequence>
<name>A0ABP1G915_9CHLO</name>
<accession>A0ABP1G915</accession>